<comment type="catalytic activity">
    <reaction evidence="9 10 11">
        <text>adenosine(37) in tRNA + dimethylallyl diphosphate = N(6)-dimethylallyladenosine(37) in tRNA + diphosphate</text>
        <dbReference type="Rhea" id="RHEA:26482"/>
        <dbReference type="Rhea" id="RHEA-COMP:10162"/>
        <dbReference type="Rhea" id="RHEA-COMP:10375"/>
        <dbReference type="ChEBI" id="CHEBI:33019"/>
        <dbReference type="ChEBI" id="CHEBI:57623"/>
        <dbReference type="ChEBI" id="CHEBI:74411"/>
        <dbReference type="ChEBI" id="CHEBI:74415"/>
        <dbReference type="EC" id="2.5.1.75"/>
    </reaction>
</comment>
<keyword evidence="7 10" id="KW-0067">ATP-binding</keyword>
<dbReference type="Gene3D" id="1.10.20.140">
    <property type="match status" value="1"/>
</dbReference>
<dbReference type="GO" id="GO:0052381">
    <property type="term" value="F:tRNA dimethylallyltransferase activity"/>
    <property type="evidence" value="ECO:0007669"/>
    <property type="project" value="UniProtKB-EC"/>
</dbReference>
<comment type="subunit">
    <text evidence="10">Monomer.</text>
</comment>
<comment type="cofactor">
    <cofactor evidence="1 10">
        <name>Mg(2+)</name>
        <dbReference type="ChEBI" id="CHEBI:18420"/>
    </cofactor>
</comment>
<comment type="similarity">
    <text evidence="3 10 13">Belongs to the IPP transferase family.</text>
</comment>
<evidence type="ECO:0000256" key="8">
    <source>
        <dbReference type="ARBA" id="ARBA00022842"/>
    </source>
</evidence>
<evidence type="ECO:0000256" key="13">
    <source>
        <dbReference type="RuleBase" id="RU003785"/>
    </source>
</evidence>
<evidence type="ECO:0000256" key="4">
    <source>
        <dbReference type="ARBA" id="ARBA00022679"/>
    </source>
</evidence>
<keyword evidence="4 10" id="KW-0808">Transferase</keyword>
<protein>
    <recommendedName>
        <fullName evidence="10">tRNA dimethylallyltransferase</fullName>
        <ecNumber evidence="10">2.5.1.75</ecNumber>
    </recommendedName>
    <alternativeName>
        <fullName evidence="10">Dimethylallyl diphosphate:tRNA dimethylallyltransferase</fullName>
        <shortName evidence="10">DMAPP:tRNA dimethylallyltransferase</shortName>
        <shortName evidence="10">DMATase</shortName>
    </alternativeName>
    <alternativeName>
        <fullName evidence="10">Isopentenyl-diphosphate:tRNA isopentenyltransferase</fullName>
        <shortName evidence="10">IPP transferase</shortName>
        <shortName evidence="10">IPPT</shortName>
        <shortName evidence="10">IPTase</shortName>
    </alternativeName>
</protein>
<dbReference type="Proteomes" id="UP001596549">
    <property type="component" value="Unassembled WGS sequence"/>
</dbReference>
<evidence type="ECO:0000313" key="15">
    <source>
        <dbReference type="Proteomes" id="UP001596549"/>
    </source>
</evidence>
<evidence type="ECO:0000256" key="10">
    <source>
        <dbReference type="HAMAP-Rule" id="MF_00185"/>
    </source>
</evidence>
<evidence type="ECO:0000256" key="7">
    <source>
        <dbReference type="ARBA" id="ARBA00022840"/>
    </source>
</evidence>
<reference evidence="15" key="1">
    <citation type="journal article" date="2019" name="Int. J. Syst. Evol. Microbiol.">
        <title>The Global Catalogue of Microorganisms (GCM) 10K type strain sequencing project: providing services to taxonomists for standard genome sequencing and annotation.</title>
        <authorList>
            <consortium name="The Broad Institute Genomics Platform"/>
            <consortium name="The Broad Institute Genome Sequencing Center for Infectious Disease"/>
            <person name="Wu L."/>
            <person name="Ma J."/>
        </authorList>
    </citation>
    <scope>NUCLEOTIDE SEQUENCE [LARGE SCALE GENOMIC DNA]</scope>
    <source>
        <strain evidence="15">NBRC 106396</strain>
    </source>
</reference>
<comment type="function">
    <text evidence="2 10 12">Catalyzes the transfer of a dimethylallyl group onto the adenine at position 37 in tRNAs that read codons beginning with uridine, leading to the formation of N6-(dimethylallyl)adenosine (i(6)A).</text>
</comment>
<keyword evidence="8 10" id="KW-0460">Magnesium</keyword>
<evidence type="ECO:0000256" key="11">
    <source>
        <dbReference type="RuleBase" id="RU003783"/>
    </source>
</evidence>
<comment type="caution">
    <text evidence="14">The sequence shown here is derived from an EMBL/GenBank/DDBJ whole genome shotgun (WGS) entry which is preliminary data.</text>
</comment>
<evidence type="ECO:0000256" key="9">
    <source>
        <dbReference type="ARBA" id="ARBA00049563"/>
    </source>
</evidence>
<gene>
    <name evidence="10 14" type="primary">miaA</name>
    <name evidence="14" type="ORF">ACFQPF_11220</name>
</gene>
<evidence type="ECO:0000256" key="12">
    <source>
        <dbReference type="RuleBase" id="RU003784"/>
    </source>
</evidence>
<feature type="binding site" evidence="10">
    <location>
        <begin position="12"/>
        <end position="17"/>
    </location>
    <ligand>
        <name>substrate</name>
    </ligand>
</feature>
<evidence type="ECO:0000313" key="14">
    <source>
        <dbReference type="EMBL" id="MFC7372257.1"/>
    </source>
</evidence>
<dbReference type="Gene3D" id="3.40.50.300">
    <property type="entry name" value="P-loop containing nucleotide triphosphate hydrolases"/>
    <property type="match status" value="1"/>
</dbReference>
<proteinExistence type="inferred from homology"/>
<dbReference type="EC" id="2.5.1.75" evidence="10"/>
<feature type="region of interest" description="Interaction with substrate tRNA" evidence="10">
    <location>
        <begin position="35"/>
        <end position="38"/>
    </location>
</feature>
<dbReference type="Pfam" id="PF01715">
    <property type="entry name" value="IPPT"/>
    <property type="match status" value="1"/>
</dbReference>
<evidence type="ECO:0000256" key="6">
    <source>
        <dbReference type="ARBA" id="ARBA00022741"/>
    </source>
</evidence>
<dbReference type="NCBIfam" id="TIGR00174">
    <property type="entry name" value="miaA"/>
    <property type="match status" value="1"/>
</dbReference>
<dbReference type="InterPro" id="IPR018022">
    <property type="entry name" value="IPT"/>
</dbReference>
<evidence type="ECO:0000256" key="1">
    <source>
        <dbReference type="ARBA" id="ARBA00001946"/>
    </source>
</evidence>
<sequence>MKQRLIVTAGPTAVGKTKTSVELAKALGGEVISGDSMQIYKGLDVGTAKITEAEMEGIPHHLIDIKEPHETFSAAEFQKMASKLIIEINNRGKIPIIAGGTGLYIRCVTHGYEFPEAGGNPELRLQLEKEAEKRGAEHLHRLLQMQNPTAASTIHPNNVRRVVRALEVAMSAQVGNTQSRCEESPYHLIMVGLEMERSRLYERINERVDTMMKEGLLEEARMLFERKIEGSQAVTAIGYKELFPYFRHEMELNECVELLKRNSRRYAKRQLTWFKNQTDATWFDMGEKPYQEKFKEILNFVEGELQR</sequence>
<name>A0ABW2NNP9_9BACL</name>
<feature type="binding site" evidence="10">
    <location>
        <begin position="10"/>
        <end position="17"/>
    </location>
    <ligand>
        <name>ATP</name>
        <dbReference type="ChEBI" id="CHEBI:30616"/>
    </ligand>
</feature>
<dbReference type="SUPFAM" id="SSF52540">
    <property type="entry name" value="P-loop containing nucleoside triphosphate hydrolases"/>
    <property type="match status" value="2"/>
</dbReference>
<organism evidence="14 15">
    <name type="scientific">Fictibacillus iocasae</name>
    <dbReference type="NCBI Taxonomy" id="2715437"/>
    <lineage>
        <taxon>Bacteria</taxon>
        <taxon>Bacillati</taxon>
        <taxon>Bacillota</taxon>
        <taxon>Bacilli</taxon>
        <taxon>Bacillales</taxon>
        <taxon>Fictibacillaceae</taxon>
        <taxon>Fictibacillus</taxon>
    </lineage>
</organism>
<keyword evidence="15" id="KW-1185">Reference proteome</keyword>
<keyword evidence="6 10" id="KW-0547">Nucleotide-binding</keyword>
<dbReference type="RefSeq" id="WP_379749632.1">
    <property type="nucleotide sequence ID" value="NZ_JBHTCP010000016.1"/>
</dbReference>
<keyword evidence="5 10" id="KW-0819">tRNA processing</keyword>
<dbReference type="EMBL" id="JBHTCP010000016">
    <property type="protein sequence ID" value="MFC7372257.1"/>
    <property type="molecule type" value="Genomic_DNA"/>
</dbReference>
<evidence type="ECO:0000256" key="2">
    <source>
        <dbReference type="ARBA" id="ARBA00003213"/>
    </source>
</evidence>
<dbReference type="HAMAP" id="MF_00185">
    <property type="entry name" value="IPP_trans"/>
    <property type="match status" value="1"/>
</dbReference>
<dbReference type="PANTHER" id="PTHR11088">
    <property type="entry name" value="TRNA DIMETHYLALLYLTRANSFERASE"/>
    <property type="match status" value="1"/>
</dbReference>
<feature type="site" description="Interaction with substrate tRNA" evidence="10">
    <location>
        <position position="124"/>
    </location>
</feature>
<dbReference type="InterPro" id="IPR027417">
    <property type="entry name" value="P-loop_NTPase"/>
</dbReference>
<evidence type="ECO:0000256" key="3">
    <source>
        <dbReference type="ARBA" id="ARBA00005842"/>
    </source>
</evidence>
<comment type="caution">
    <text evidence="10">Lacks conserved residue(s) required for the propagation of feature annotation.</text>
</comment>
<evidence type="ECO:0000256" key="5">
    <source>
        <dbReference type="ARBA" id="ARBA00022694"/>
    </source>
</evidence>
<dbReference type="PANTHER" id="PTHR11088:SF60">
    <property type="entry name" value="TRNA DIMETHYLALLYLTRANSFERASE"/>
    <property type="match status" value="1"/>
</dbReference>
<feature type="site" description="Interaction with substrate tRNA" evidence="10">
    <location>
        <position position="101"/>
    </location>
</feature>
<dbReference type="InterPro" id="IPR039657">
    <property type="entry name" value="Dimethylallyltransferase"/>
</dbReference>
<accession>A0ABW2NNP9</accession>